<dbReference type="AlphaFoldDB" id="A0A1N6RCJ8"/>
<dbReference type="GO" id="GO:0004252">
    <property type="term" value="F:serine-type endopeptidase activity"/>
    <property type="evidence" value="ECO:0007669"/>
    <property type="project" value="InterPro"/>
</dbReference>
<evidence type="ECO:0000256" key="5">
    <source>
        <dbReference type="SAM" id="Phobius"/>
    </source>
</evidence>
<feature type="transmembrane region" description="Helical" evidence="5">
    <location>
        <begin position="139"/>
        <end position="158"/>
    </location>
</feature>
<sequence length="248" mass="28678">MSEMGHFKFSNKVLAIPLFAMIAIWCVYWVELLLGVNFNEMGVMPRTLLGLRGVVFSPFIHGSLEHLYNNTIPLAVLLTALWYFYKDVAWKVVVYGILLSGIMTWLIGRTSYHIGASGLIYVLASFIFFKGIFSSHFRLVALSLIVVFIYGSMLWYIFPVKEGMSWEGHLAGFITGLLLAKMVKARIPPTKKYEWEKEDFKEEDDLFLQHFDENGNFRELPVEENFEEDEDFKFNYIFKKSSKGDSDI</sequence>
<keyword evidence="3 5" id="KW-1133">Transmembrane helix</keyword>
<keyword evidence="4 5" id="KW-0472">Membrane</keyword>
<organism evidence="7 8">
    <name type="scientific">Maribacter ulvicola</name>
    <dbReference type="NCBI Taxonomy" id="228959"/>
    <lineage>
        <taxon>Bacteria</taxon>
        <taxon>Pseudomonadati</taxon>
        <taxon>Bacteroidota</taxon>
        <taxon>Flavobacteriia</taxon>
        <taxon>Flavobacteriales</taxon>
        <taxon>Flavobacteriaceae</taxon>
        <taxon>Maribacter</taxon>
    </lineage>
</organism>
<dbReference type="GO" id="GO:0016020">
    <property type="term" value="C:membrane"/>
    <property type="evidence" value="ECO:0007669"/>
    <property type="project" value="UniProtKB-SubCell"/>
</dbReference>
<evidence type="ECO:0000256" key="1">
    <source>
        <dbReference type="ARBA" id="ARBA00004141"/>
    </source>
</evidence>
<evidence type="ECO:0000313" key="8">
    <source>
        <dbReference type="Proteomes" id="UP000186953"/>
    </source>
</evidence>
<evidence type="ECO:0000256" key="2">
    <source>
        <dbReference type="ARBA" id="ARBA00022692"/>
    </source>
</evidence>
<evidence type="ECO:0000313" key="7">
    <source>
        <dbReference type="EMBL" id="SIQ26601.1"/>
    </source>
</evidence>
<dbReference type="InterPro" id="IPR022764">
    <property type="entry name" value="Peptidase_S54_rhomboid_dom"/>
</dbReference>
<feature type="transmembrane region" description="Helical" evidence="5">
    <location>
        <begin position="164"/>
        <end position="183"/>
    </location>
</feature>
<feature type="transmembrane region" description="Helical" evidence="5">
    <location>
        <begin position="12"/>
        <end position="30"/>
    </location>
</feature>
<dbReference type="OrthoDB" id="465874at2"/>
<gene>
    <name evidence="7" type="ORF">SAMN05421797_1011232</name>
</gene>
<dbReference type="Gene3D" id="1.20.1540.10">
    <property type="entry name" value="Rhomboid-like"/>
    <property type="match status" value="1"/>
</dbReference>
<name>A0A1N6RCJ8_9FLAO</name>
<evidence type="ECO:0000256" key="4">
    <source>
        <dbReference type="ARBA" id="ARBA00023136"/>
    </source>
</evidence>
<evidence type="ECO:0000259" key="6">
    <source>
        <dbReference type="Pfam" id="PF01694"/>
    </source>
</evidence>
<feature type="transmembrane region" description="Helical" evidence="5">
    <location>
        <begin position="67"/>
        <end position="85"/>
    </location>
</feature>
<feature type="transmembrane region" description="Helical" evidence="5">
    <location>
        <begin position="114"/>
        <end position="132"/>
    </location>
</feature>
<comment type="subcellular location">
    <subcellularLocation>
        <location evidence="1">Membrane</location>
        <topology evidence="1">Multi-pass membrane protein</topology>
    </subcellularLocation>
</comment>
<feature type="domain" description="Peptidase S54 rhomboid" evidence="6">
    <location>
        <begin position="54"/>
        <end position="183"/>
    </location>
</feature>
<dbReference type="SUPFAM" id="SSF144091">
    <property type="entry name" value="Rhomboid-like"/>
    <property type="match status" value="1"/>
</dbReference>
<dbReference type="EMBL" id="FTMA01000001">
    <property type="protein sequence ID" value="SIQ26601.1"/>
    <property type="molecule type" value="Genomic_DNA"/>
</dbReference>
<proteinExistence type="predicted"/>
<dbReference type="Pfam" id="PF01694">
    <property type="entry name" value="Rhomboid"/>
    <property type="match status" value="1"/>
</dbReference>
<protein>
    <submittedName>
        <fullName evidence="7">Rhomboid family protein</fullName>
    </submittedName>
</protein>
<accession>A0A1N6RCJ8</accession>
<reference evidence="8" key="1">
    <citation type="submission" date="2017-01" db="EMBL/GenBank/DDBJ databases">
        <authorList>
            <person name="Varghese N."/>
            <person name="Submissions S."/>
        </authorList>
    </citation>
    <scope>NUCLEOTIDE SEQUENCE [LARGE SCALE GENOMIC DNA]</scope>
    <source>
        <strain evidence="8">DSM 15366</strain>
    </source>
</reference>
<dbReference type="RefSeq" id="WP_076547381.1">
    <property type="nucleotide sequence ID" value="NZ_FTMA01000001.1"/>
</dbReference>
<dbReference type="STRING" id="228959.SAMN05421797_1011232"/>
<dbReference type="Proteomes" id="UP000186953">
    <property type="component" value="Unassembled WGS sequence"/>
</dbReference>
<keyword evidence="8" id="KW-1185">Reference proteome</keyword>
<keyword evidence="2 5" id="KW-0812">Transmembrane</keyword>
<dbReference type="InterPro" id="IPR035952">
    <property type="entry name" value="Rhomboid-like_sf"/>
</dbReference>
<evidence type="ECO:0000256" key="3">
    <source>
        <dbReference type="ARBA" id="ARBA00022989"/>
    </source>
</evidence>
<feature type="transmembrane region" description="Helical" evidence="5">
    <location>
        <begin position="92"/>
        <end position="108"/>
    </location>
</feature>